<organism evidence="1 2">
    <name type="scientific">Thlaspi arvense</name>
    <name type="common">Field penny-cress</name>
    <dbReference type="NCBI Taxonomy" id="13288"/>
    <lineage>
        <taxon>Eukaryota</taxon>
        <taxon>Viridiplantae</taxon>
        <taxon>Streptophyta</taxon>
        <taxon>Embryophyta</taxon>
        <taxon>Tracheophyta</taxon>
        <taxon>Spermatophyta</taxon>
        <taxon>Magnoliopsida</taxon>
        <taxon>eudicotyledons</taxon>
        <taxon>Gunneridae</taxon>
        <taxon>Pentapetalae</taxon>
        <taxon>rosids</taxon>
        <taxon>malvids</taxon>
        <taxon>Brassicales</taxon>
        <taxon>Brassicaceae</taxon>
        <taxon>Thlaspideae</taxon>
        <taxon>Thlaspi</taxon>
    </lineage>
</organism>
<dbReference type="AlphaFoldDB" id="A0AAU9SCJ3"/>
<name>A0AAU9SCJ3_THLAR</name>
<dbReference type="Proteomes" id="UP000836841">
    <property type="component" value="Chromosome 4"/>
</dbReference>
<evidence type="ECO:0000313" key="1">
    <source>
        <dbReference type="EMBL" id="CAH2060295.1"/>
    </source>
</evidence>
<sequence length="92" mass="10587">MSYFVSRALNLLVQLKMRLLPFALINLVGKTYLFKIAIDQENFVYKHDTYKVLKIITNQKLNTQFNVRDSPQETMITLCGDVSSLSDTPEVT</sequence>
<dbReference type="EMBL" id="OU466860">
    <property type="protein sequence ID" value="CAH2060295.1"/>
    <property type="molecule type" value="Genomic_DNA"/>
</dbReference>
<accession>A0AAU9SCJ3</accession>
<keyword evidence="2" id="KW-1185">Reference proteome</keyword>
<gene>
    <name evidence="1" type="ORF">TAV2_LOCUS13656</name>
</gene>
<reference evidence="1 2" key="1">
    <citation type="submission" date="2022-03" db="EMBL/GenBank/DDBJ databases">
        <authorList>
            <person name="Nunn A."/>
            <person name="Chopra R."/>
            <person name="Nunn A."/>
            <person name="Contreras Garrido A."/>
        </authorList>
    </citation>
    <scope>NUCLEOTIDE SEQUENCE [LARGE SCALE GENOMIC DNA]</scope>
</reference>
<proteinExistence type="predicted"/>
<protein>
    <submittedName>
        <fullName evidence="1">Uncharacterized protein</fullName>
    </submittedName>
</protein>
<evidence type="ECO:0000313" key="2">
    <source>
        <dbReference type="Proteomes" id="UP000836841"/>
    </source>
</evidence>